<comment type="similarity">
    <text evidence="1 4">Belongs to the peptidase A1 family.</text>
</comment>
<dbReference type="SUPFAM" id="SSF50630">
    <property type="entry name" value="Acid proteases"/>
    <property type="match status" value="1"/>
</dbReference>
<dbReference type="Gene3D" id="2.40.70.10">
    <property type="entry name" value="Acid Proteases"/>
    <property type="match status" value="2"/>
</dbReference>
<dbReference type="PROSITE" id="PS00141">
    <property type="entry name" value="ASP_PROTEASE"/>
    <property type="match status" value="2"/>
</dbReference>
<keyword evidence="5" id="KW-0732">Signal</keyword>
<evidence type="ECO:0000256" key="1">
    <source>
        <dbReference type="ARBA" id="ARBA00007447"/>
    </source>
</evidence>
<dbReference type="EMBL" id="KV722556">
    <property type="protein sequence ID" value="OCH85903.1"/>
    <property type="molecule type" value="Genomic_DNA"/>
</dbReference>
<dbReference type="AlphaFoldDB" id="A0A8E2DKK7"/>
<feature type="signal peptide" evidence="5">
    <location>
        <begin position="1"/>
        <end position="17"/>
    </location>
</feature>
<dbReference type="InterPro" id="IPR001461">
    <property type="entry name" value="Aspartic_peptidase_A1"/>
</dbReference>
<evidence type="ECO:0000259" key="6">
    <source>
        <dbReference type="PROSITE" id="PS51767"/>
    </source>
</evidence>
<feature type="active site" evidence="3">
    <location>
        <position position="282"/>
    </location>
</feature>
<dbReference type="CDD" id="cd05471">
    <property type="entry name" value="pepsin_like"/>
    <property type="match status" value="1"/>
</dbReference>
<dbReference type="PANTHER" id="PTHR47966:SF51">
    <property type="entry name" value="BETA-SITE APP-CLEAVING ENZYME, ISOFORM A-RELATED"/>
    <property type="match status" value="1"/>
</dbReference>
<accession>A0A8E2DKK7</accession>
<evidence type="ECO:0000313" key="7">
    <source>
        <dbReference type="EMBL" id="OCH85903.1"/>
    </source>
</evidence>
<evidence type="ECO:0000256" key="2">
    <source>
        <dbReference type="ARBA" id="ARBA00022750"/>
    </source>
</evidence>
<dbReference type="InterPro" id="IPR034164">
    <property type="entry name" value="Pepsin-like_dom"/>
</dbReference>
<keyword evidence="4" id="KW-0378">Hydrolase</keyword>
<dbReference type="OrthoDB" id="660550at2759"/>
<reference evidence="7 8" key="1">
    <citation type="submission" date="2016-07" db="EMBL/GenBank/DDBJ databases">
        <title>Draft genome of the white-rot fungus Obba rivulosa 3A-2.</title>
        <authorList>
            <consortium name="DOE Joint Genome Institute"/>
            <person name="Miettinen O."/>
            <person name="Riley R."/>
            <person name="Acob R."/>
            <person name="Barry K."/>
            <person name="Cullen D."/>
            <person name="De Vries R."/>
            <person name="Hainaut M."/>
            <person name="Hatakka A."/>
            <person name="Henrissat B."/>
            <person name="Hilden K."/>
            <person name="Kuo R."/>
            <person name="Labutti K."/>
            <person name="Lipzen A."/>
            <person name="Makela M.R."/>
            <person name="Sandor L."/>
            <person name="Spatafora J.W."/>
            <person name="Grigoriev I.V."/>
            <person name="Hibbett D.S."/>
        </authorList>
    </citation>
    <scope>NUCLEOTIDE SEQUENCE [LARGE SCALE GENOMIC DNA]</scope>
    <source>
        <strain evidence="7 8">3A-2</strain>
    </source>
</reference>
<dbReference type="Pfam" id="PF00026">
    <property type="entry name" value="Asp"/>
    <property type="match status" value="1"/>
</dbReference>
<evidence type="ECO:0000313" key="8">
    <source>
        <dbReference type="Proteomes" id="UP000250043"/>
    </source>
</evidence>
<dbReference type="InterPro" id="IPR021109">
    <property type="entry name" value="Peptidase_aspartic_dom_sf"/>
</dbReference>
<dbReference type="InterPro" id="IPR001969">
    <property type="entry name" value="Aspartic_peptidase_AS"/>
</dbReference>
<feature type="active site" evidence="3">
    <location>
        <position position="101"/>
    </location>
</feature>
<feature type="domain" description="Peptidase A1" evidence="6">
    <location>
        <begin position="83"/>
        <end position="402"/>
    </location>
</feature>
<dbReference type="PROSITE" id="PS51767">
    <property type="entry name" value="PEPTIDASE_A1"/>
    <property type="match status" value="1"/>
</dbReference>
<evidence type="ECO:0000256" key="5">
    <source>
        <dbReference type="SAM" id="SignalP"/>
    </source>
</evidence>
<name>A0A8E2DKK7_9APHY</name>
<dbReference type="InterPro" id="IPR033121">
    <property type="entry name" value="PEPTIDASE_A1"/>
</dbReference>
<organism evidence="7 8">
    <name type="scientific">Obba rivulosa</name>
    <dbReference type="NCBI Taxonomy" id="1052685"/>
    <lineage>
        <taxon>Eukaryota</taxon>
        <taxon>Fungi</taxon>
        <taxon>Dikarya</taxon>
        <taxon>Basidiomycota</taxon>
        <taxon>Agaricomycotina</taxon>
        <taxon>Agaricomycetes</taxon>
        <taxon>Polyporales</taxon>
        <taxon>Gelatoporiaceae</taxon>
        <taxon>Obba</taxon>
    </lineage>
</organism>
<proteinExistence type="inferred from homology"/>
<dbReference type="Proteomes" id="UP000250043">
    <property type="component" value="Unassembled WGS sequence"/>
</dbReference>
<dbReference type="GO" id="GO:0004190">
    <property type="term" value="F:aspartic-type endopeptidase activity"/>
    <property type="evidence" value="ECO:0007669"/>
    <property type="project" value="UniProtKB-KW"/>
</dbReference>
<keyword evidence="8" id="KW-1185">Reference proteome</keyword>
<dbReference type="PRINTS" id="PR00792">
    <property type="entry name" value="PEPSIN"/>
</dbReference>
<dbReference type="GO" id="GO:0006508">
    <property type="term" value="P:proteolysis"/>
    <property type="evidence" value="ECO:0007669"/>
    <property type="project" value="UniProtKB-KW"/>
</dbReference>
<protein>
    <submittedName>
        <fullName evidence="7">Aspartic proteinase</fullName>
    </submittedName>
</protein>
<gene>
    <name evidence="7" type="ORF">OBBRIDRAFT_739037</name>
</gene>
<keyword evidence="4" id="KW-0645">Protease</keyword>
<evidence type="ECO:0000256" key="3">
    <source>
        <dbReference type="PIRSR" id="PIRSR601461-1"/>
    </source>
</evidence>
<sequence>MFPAVTLVLFCALAVVAKPVVVRDSPITLPVVRRLNLTGKSTIADLDRARVRSMQNGVFSRPARAKSAASVFNVPVTNEAVSYVATVGVGSPATDYSLIVDTGSSNTWVGAGKGFVESSTTKSTGQEVSVTYGSGFFLGEQFTDTVTIGSLSIPNQGIGAAIFSEGFDGVDGILGIGPVDLTEDTLFPDEDSTIPTVTDNAFSQGLISAHEVGISFEPTTSDTSTNGELTFGGTDSSKFTGSITFVPLTTTSPANEFVGIDQSITLGSAGTSILTSTAGIVDTGTTLLLIATDALSRYVDAVGASSEADEETGLFTISAENFANLQSLFFNIGGTSFEFTPNAQIWPRALNTDIGGNADTIYLVTGDIGSDTGSGLDFINGMVWLERFFFVFNAGSSEAGFATTSFTDATTN</sequence>
<feature type="chain" id="PRO_5034338846" evidence="5">
    <location>
        <begin position="18"/>
        <end position="412"/>
    </location>
</feature>
<keyword evidence="2 4" id="KW-0064">Aspartyl protease</keyword>
<dbReference type="PANTHER" id="PTHR47966">
    <property type="entry name" value="BETA-SITE APP-CLEAVING ENZYME, ISOFORM A-RELATED"/>
    <property type="match status" value="1"/>
</dbReference>
<evidence type="ECO:0000256" key="4">
    <source>
        <dbReference type="RuleBase" id="RU000454"/>
    </source>
</evidence>